<protein>
    <submittedName>
        <fullName evidence="1">Uncharacterized protein</fullName>
    </submittedName>
</protein>
<feature type="non-terminal residue" evidence="1">
    <location>
        <position position="41"/>
    </location>
</feature>
<name>A0A382SU49_9ZZZZ</name>
<sequence>VVVRENITIGADTEAGAAAIAGALISLDEDEGRLAVGNHAL</sequence>
<evidence type="ECO:0000313" key="1">
    <source>
        <dbReference type="EMBL" id="SVD12718.1"/>
    </source>
</evidence>
<feature type="non-terminal residue" evidence="1">
    <location>
        <position position="1"/>
    </location>
</feature>
<dbReference type="AlphaFoldDB" id="A0A382SU49"/>
<organism evidence="1">
    <name type="scientific">marine metagenome</name>
    <dbReference type="NCBI Taxonomy" id="408172"/>
    <lineage>
        <taxon>unclassified sequences</taxon>
        <taxon>metagenomes</taxon>
        <taxon>ecological metagenomes</taxon>
    </lineage>
</organism>
<accession>A0A382SU49</accession>
<proteinExistence type="predicted"/>
<reference evidence="1" key="1">
    <citation type="submission" date="2018-05" db="EMBL/GenBank/DDBJ databases">
        <authorList>
            <person name="Lanie J.A."/>
            <person name="Ng W.-L."/>
            <person name="Kazmierczak K.M."/>
            <person name="Andrzejewski T.M."/>
            <person name="Davidsen T.M."/>
            <person name="Wayne K.J."/>
            <person name="Tettelin H."/>
            <person name="Glass J.I."/>
            <person name="Rusch D."/>
            <person name="Podicherti R."/>
            <person name="Tsui H.-C.T."/>
            <person name="Winkler M.E."/>
        </authorList>
    </citation>
    <scope>NUCLEOTIDE SEQUENCE</scope>
</reference>
<gene>
    <name evidence="1" type="ORF">METZ01_LOCUS365572</name>
</gene>
<dbReference type="EMBL" id="UINC01131172">
    <property type="protein sequence ID" value="SVD12718.1"/>
    <property type="molecule type" value="Genomic_DNA"/>
</dbReference>